<dbReference type="Proteomes" id="UP000678499">
    <property type="component" value="Unassembled WGS sequence"/>
</dbReference>
<dbReference type="GO" id="GO:0005737">
    <property type="term" value="C:cytoplasm"/>
    <property type="evidence" value="ECO:0007669"/>
    <property type="project" value="UniProtKB-SubCell"/>
</dbReference>
<keyword evidence="17" id="KW-0539">Nucleus</keyword>
<dbReference type="GO" id="GO:0005634">
    <property type="term" value="C:nucleus"/>
    <property type="evidence" value="ECO:0007669"/>
    <property type="project" value="UniProtKB-SubCell"/>
</dbReference>
<evidence type="ECO:0000313" key="18">
    <source>
        <dbReference type="EMBL" id="CAD7280104.1"/>
    </source>
</evidence>
<comment type="subcellular location">
    <subcellularLocation>
        <location evidence="3">Cytoplasm</location>
    </subcellularLocation>
    <subcellularLocation>
        <location evidence="2">Nucleus</location>
    </subcellularLocation>
</comment>
<dbReference type="InterPro" id="IPR012337">
    <property type="entry name" value="RNaseH-like_sf"/>
</dbReference>
<keyword evidence="19" id="KW-1185">Reference proteome</keyword>
<dbReference type="InterPro" id="IPR006941">
    <property type="entry name" value="RNase_CAF1"/>
</dbReference>
<dbReference type="GO" id="GO:0030014">
    <property type="term" value="C:CCR4-NOT complex"/>
    <property type="evidence" value="ECO:0007669"/>
    <property type="project" value="InterPro"/>
</dbReference>
<keyword evidence="7" id="KW-0678">Repressor</keyword>
<evidence type="ECO:0000256" key="13">
    <source>
        <dbReference type="ARBA" id="ARBA00022884"/>
    </source>
</evidence>
<evidence type="ECO:0000256" key="7">
    <source>
        <dbReference type="ARBA" id="ARBA00022491"/>
    </source>
</evidence>
<accession>A0A7R9BRZ2</accession>
<evidence type="ECO:0000256" key="16">
    <source>
        <dbReference type="ARBA" id="ARBA00023163"/>
    </source>
</evidence>
<organism evidence="18">
    <name type="scientific">Notodromas monacha</name>
    <dbReference type="NCBI Taxonomy" id="399045"/>
    <lineage>
        <taxon>Eukaryota</taxon>
        <taxon>Metazoa</taxon>
        <taxon>Ecdysozoa</taxon>
        <taxon>Arthropoda</taxon>
        <taxon>Crustacea</taxon>
        <taxon>Oligostraca</taxon>
        <taxon>Ostracoda</taxon>
        <taxon>Podocopa</taxon>
        <taxon>Podocopida</taxon>
        <taxon>Cypridocopina</taxon>
        <taxon>Cypridoidea</taxon>
        <taxon>Cyprididae</taxon>
        <taxon>Notodromas</taxon>
    </lineage>
</organism>
<dbReference type="Pfam" id="PF04857">
    <property type="entry name" value="CAF1"/>
    <property type="match status" value="2"/>
</dbReference>
<evidence type="ECO:0000256" key="4">
    <source>
        <dbReference type="ARBA" id="ARBA00008372"/>
    </source>
</evidence>
<keyword evidence="9" id="KW-0479">Metal-binding</keyword>
<keyword evidence="6" id="KW-0963">Cytoplasm</keyword>
<keyword evidence="11" id="KW-0269">Exonuclease</keyword>
<keyword evidence="12" id="KW-0810">Translation regulation</keyword>
<dbReference type="EC" id="3.1.13.4" evidence="5"/>
<comment type="catalytic activity">
    <reaction evidence="1">
        <text>Exonucleolytic cleavage of poly(A) to 5'-AMP.</text>
        <dbReference type="EC" id="3.1.13.4"/>
    </reaction>
</comment>
<evidence type="ECO:0000256" key="14">
    <source>
        <dbReference type="ARBA" id="ARBA00023015"/>
    </source>
</evidence>
<evidence type="ECO:0000256" key="9">
    <source>
        <dbReference type="ARBA" id="ARBA00022723"/>
    </source>
</evidence>
<evidence type="ECO:0000256" key="11">
    <source>
        <dbReference type="ARBA" id="ARBA00022839"/>
    </source>
</evidence>
<proteinExistence type="inferred from homology"/>
<keyword evidence="8" id="KW-0540">Nuclease</keyword>
<dbReference type="GO" id="GO:0046872">
    <property type="term" value="F:metal ion binding"/>
    <property type="evidence" value="ECO:0007669"/>
    <property type="project" value="UniProtKB-KW"/>
</dbReference>
<dbReference type="GO" id="GO:0006417">
    <property type="term" value="P:regulation of translation"/>
    <property type="evidence" value="ECO:0007669"/>
    <property type="project" value="UniProtKB-KW"/>
</dbReference>
<keyword evidence="15" id="KW-0943">RNA-mediated gene silencing</keyword>
<gene>
    <name evidence="18" type="ORF">NMOB1V02_LOCUS7767</name>
</gene>
<dbReference type="EMBL" id="CAJPEX010001944">
    <property type="protein sequence ID" value="CAG0920256.1"/>
    <property type="molecule type" value="Genomic_DNA"/>
</dbReference>
<evidence type="ECO:0000256" key="3">
    <source>
        <dbReference type="ARBA" id="ARBA00004496"/>
    </source>
</evidence>
<name>A0A7R9BRZ2_9CRUS</name>
<reference evidence="18" key="1">
    <citation type="submission" date="2020-11" db="EMBL/GenBank/DDBJ databases">
        <authorList>
            <person name="Tran Van P."/>
        </authorList>
    </citation>
    <scope>NUCLEOTIDE SEQUENCE</scope>
</reference>
<evidence type="ECO:0000256" key="1">
    <source>
        <dbReference type="ARBA" id="ARBA00001663"/>
    </source>
</evidence>
<dbReference type="GO" id="GO:0004535">
    <property type="term" value="F:poly(A)-specific ribonuclease activity"/>
    <property type="evidence" value="ECO:0007669"/>
    <property type="project" value="UniProtKB-EC"/>
</dbReference>
<dbReference type="Gene3D" id="3.30.420.10">
    <property type="entry name" value="Ribonuclease H-like superfamily/Ribonuclease H"/>
    <property type="match status" value="1"/>
</dbReference>
<evidence type="ECO:0000256" key="2">
    <source>
        <dbReference type="ARBA" id="ARBA00004123"/>
    </source>
</evidence>
<keyword evidence="16" id="KW-0804">Transcription</keyword>
<dbReference type="InterPro" id="IPR036397">
    <property type="entry name" value="RNaseH_sf"/>
</dbReference>
<dbReference type="GO" id="GO:0031047">
    <property type="term" value="P:regulatory ncRNA-mediated gene silencing"/>
    <property type="evidence" value="ECO:0007669"/>
    <property type="project" value="UniProtKB-KW"/>
</dbReference>
<evidence type="ECO:0000256" key="15">
    <source>
        <dbReference type="ARBA" id="ARBA00023158"/>
    </source>
</evidence>
<evidence type="ECO:0000256" key="5">
    <source>
        <dbReference type="ARBA" id="ARBA00012161"/>
    </source>
</evidence>
<keyword evidence="10" id="KW-0378">Hydrolase</keyword>
<dbReference type="SUPFAM" id="SSF53098">
    <property type="entry name" value="Ribonuclease H-like"/>
    <property type="match status" value="1"/>
</dbReference>
<evidence type="ECO:0000256" key="17">
    <source>
        <dbReference type="ARBA" id="ARBA00023242"/>
    </source>
</evidence>
<evidence type="ECO:0000256" key="6">
    <source>
        <dbReference type="ARBA" id="ARBA00022490"/>
    </source>
</evidence>
<comment type="similarity">
    <text evidence="4">Belongs to the CAF1 family.</text>
</comment>
<keyword evidence="13" id="KW-0694">RNA-binding</keyword>
<dbReference type="OrthoDB" id="1164111at2759"/>
<keyword evidence="14" id="KW-0805">Transcription regulation</keyword>
<evidence type="ECO:0000256" key="10">
    <source>
        <dbReference type="ARBA" id="ARBA00022801"/>
    </source>
</evidence>
<evidence type="ECO:0000256" key="8">
    <source>
        <dbReference type="ARBA" id="ARBA00022722"/>
    </source>
</evidence>
<evidence type="ECO:0000256" key="12">
    <source>
        <dbReference type="ARBA" id="ARBA00022845"/>
    </source>
</evidence>
<evidence type="ECO:0000313" key="19">
    <source>
        <dbReference type="Proteomes" id="UP000678499"/>
    </source>
</evidence>
<dbReference type="EMBL" id="OA883981">
    <property type="protein sequence ID" value="CAD7280104.1"/>
    <property type="molecule type" value="Genomic_DNA"/>
</dbReference>
<sequence>MPSGRMPPAIQRYVGQSVEEEYGIRDVWAENLEDEMHNLRSIVQKYKFVAMDTEFPGVVARPIGHFRANTDYQYQLLRCNVDILRIIQVGLSFYNEHGELAPGVSTFQFNFKFSMTDDMFAQDSIDLLTNSGIQFKKHEQSGIQPDRFAALLLTSGVVLMDDISWLSFHSGFDFGYLLKMLTNVKLPEEEHEFFDLLKLYFPCVYDVKYLMQSCQNLKGGLQEVADQLDLKRVGPQHQAGSDSMLTGRVFFRLKDMFFDDDIDDAKYCRHLYGLGSSYCTSMELQLHATVFVLHLNVP</sequence>
<dbReference type="PANTHER" id="PTHR10797">
    <property type="entry name" value="CCR4-NOT TRANSCRIPTION COMPLEX SUBUNIT"/>
    <property type="match status" value="1"/>
</dbReference>
<dbReference type="AlphaFoldDB" id="A0A7R9BRZ2"/>
<dbReference type="InterPro" id="IPR039637">
    <property type="entry name" value="CNOT7/CNOT8/Pop2"/>
</dbReference>
<protein>
    <recommendedName>
        <fullName evidence="5">poly(A)-specific ribonuclease</fullName>
        <ecNumber evidence="5">3.1.13.4</ecNumber>
    </recommendedName>
</protein>
<dbReference type="FunFam" id="3.30.420.10:FF:000005">
    <property type="entry name" value="CCR4-NOT transcription complex subunit 7"/>
    <property type="match status" value="1"/>
</dbReference>
<dbReference type="GO" id="GO:0003723">
    <property type="term" value="F:RNA binding"/>
    <property type="evidence" value="ECO:0007669"/>
    <property type="project" value="UniProtKB-KW"/>
</dbReference>